<sequence>MSIESLPVELLRFVVEQECLMPEDLCSLALSSPSLRDEAQPMLFTDPGPLVLGHERFSADKFLDSIITSPKRLAPMVRAYSQVIDWERFRNTARKTTTEIRQNEREARQRVILGKIRRALQLMINLKHLRHEELPRSNGLVDMITSVLTKECGFQLESIAWTYVAVGGIQEELELFHHFLPRQLALRSLCFNRIQVPEGLPVPGDDFYAAARLVCPLLEDLSAPLDFILSVLPMRPTIKRLSWPTCQNDASREERDISSTNLACLSKSLESLEILDYHCCQCWVNHSMSELLLISSHLESLVFLTLDNLSALTVSLKSPASPRSEY</sequence>
<accession>A0A8H5BI04</accession>
<proteinExistence type="predicted"/>
<keyword evidence="2" id="KW-1185">Reference proteome</keyword>
<evidence type="ECO:0000313" key="1">
    <source>
        <dbReference type="EMBL" id="KAF5323734.1"/>
    </source>
</evidence>
<evidence type="ECO:0000313" key="2">
    <source>
        <dbReference type="Proteomes" id="UP000567179"/>
    </source>
</evidence>
<comment type="caution">
    <text evidence="1">The sequence shown here is derived from an EMBL/GenBank/DDBJ whole genome shotgun (WGS) entry which is preliminary data.</text>
</comment>
<dbReference type="AlphaFoldDB" id="A0A8H5BI04"/>
<name>A0A8H5BI04_9AGAR</name>
<dbReference type="EMBL" id="JAACJJ010000017">
    <property type="protein sequence ID" value="KAF5323734.1"/>
    <property type="molecule type" value="Genomic_DNA"/>
</dbReference>
<gene>
    <name evidence="1" type="ORF">D9619_012977</name>
</gene>
<protein>
    <submittedName>
        <fullName evidence="1">Uncharacterized protein</fullName>
    </submittedName>
</protein>
<organism evidence="1 2">
    <name type="scientific">Psilocybe cf. subviscida</name>
    <dbReference type="NCBI Taxonomy" id="2480587"/>
    <lineage>
        <taxon>Eukaryota</taxon>
        <taxon>Fungi</taxon>
        <taxon>Dikarya</taxon>
        <taxon>Basidiomycota</taxon>
        <taxon>Agaricomycotina</taxon>
        <taxon>Agaricomycetes</taxon>
        <taxon>Agaricomycetidae</taxon>
        <taxon>Agaricales</taxon>
        <taxon>Agaricineae</taxon>
        <taxon>Strophariaceae</taxon>
        <taxon>Psilocybe</taxon>
    </lineage>
</organism>
<dbReference type="Proteomes" id="UP000567179">
    <property type="component" value="Unassembled WGS sequence"/>
</dbReference>
<reference evidence="1 2" key="1">
    <citation type="journal article" date="2020" name="ISME J.">
        <title>Uncovering the hidden diversity of litter-decomposition mechanisms in mushroom-forming fungi.</title>
        <authorList>
            <person name="Floudas D."/>
            <person name="Bentzer J."/>
            <person name="Ahren D."/>
            <person name="Johansson T."/>
            <person name="Persson P."/>
            <person name="Tunlid A."/>
        </authorList>
    </citation>
    <scope>NUCLEOTIDE SEQUENCE [LARGE SCALE GENOMIC DNA]</scope>
    <source>
        <strain evidence="1 2">CBS 101986</strain>
    </source>
</reference>